<dbReference type="Gene3D" id="3.30.160.60">
    <property type="entry name" value="Classic Zinc Finger"/>
    <property type="match status" value="2"/>
</dbReference>
<dbReference type="SMART" id="SM00355">
    <property type="entry name" value="ZnF_C2H2"/>
    <property type="match status" value="3"/>
</dbReference>
<dbReference type="SUPFAM" id="SSF57667">
    <property type="entry name" value="beta-beta-alpha zinc fingers"/>
    <property type="match status" value="1"/>
</dbReference>
<dbReference type="GO" id="GO:0000981">
    <property type="term" value="F:DNA-binding transcription factor activity, RNA polymerase II-specific"/>
    <property type="evidence" value="ECO:0007669"/>
    <property type="project" value="TreeGrafter"/>
</dbReference>
<keyword evidence="2" id="KW-0677">Repeat</keyword>
<gene>
    <name evidence="9" type="ORF">X975_25170</name>
</gene>
<dbReference type="OrthoDB" id="6429687at2759"/>
<evidence type="ECO:0000256" key="3">
    <source>
        <dbReference type="ARBA" id="ARBA00022771"/>
    </source>
</evidence>
<dbReference type="Pfam" id="PF00096">
    <property type="entry name" value="zf-C2H2"/>
    <property type="match status" value="1"/>
</dbReference>
<dbReference type="InterPro" id="IPR036236">
    <property type="entry name" value="Znf_C2H2_sf"/>
</dbReference>
<dbReference type="EMBL" id="KK113149">
    <property type="protein sequence ID" value="KFM59471.1"/>
    <property type="molecule type" value="Genomic_DNA"/>
</dbReference>
<dbReference type="STRING" id="407821.A0A087T2Y2"/>
<dbReference type="GO" id="GO:0000978">
    <property type="term" value="F:RNA polymerase II cis-regulatory region sequence-specific DNA binding"/>
    <property type="evidence" value="ECO:0007669"/>
    <property type="project" value="TreeGrafter"/>
</dbReference>
<accession>A0A087T2Y2</accession>
<organism evidence="9 10">
    <name type="scientific">Stegodyphus mimosarum</name>
    <name type="common">African social velvet spider</name>
    <dbReference type="NCBI Taxonomy" id="407821"/>
    <lineage>
        <taxon>Eukaryota</taxon>
        <taxon>Metazoa</taxon>
        <taxon>Ecdysozoa</taxon>
        <taxon>Arthropoda</taxon>
        <taxon>Chelicerata</taxon>
        <taxon>Arachnida</taxon>
        <taxon>Araneae</taxon>
        <taxon>Araneomorphae</taxon>
        <taxon>Entelegynae</taxon>
        <taxon>Eresoidea</taxon>
        <taxon>Eresidae</taxon>
        <taxon>Stegodyphus</taxon>
    </lineage>
</organism>
<name>A0A087T2Y2_STEMI</name>
<evidence type="ECO:0000259" key="8">
    <source>
        <dbReference type="PROSITE" id="PS50157"/>
    </source>
</evidence>
<keyword evidence="4" id="KW-0862">Zinc</keyword>
<dbReference type="FunFam" id="3.30.160.60:FF:001732">
    <property type="entry name" value="Zgc:162936"/>
    <property type="match status" value="1"/>
</dbReference>
<feature type="non-terminal residue" evidence="9">
    <location>
        <position position="103"/>
    </location>
</feature>
<feature type="domain" description="C2H2-type" evidence="8">
    <location>
        <begin position="22"/>
        <end position="49"/>
    </location>
</feature>
<dbReference type="GO" id="GO:0005694">
    <property type="term" value="C:chromosome"/>
    <property type="evidence" value="ECO:0007669"/>
    <property type="project" value="UniProtKB-ARBA"/>
</dbReference>
<dbReference type="GO" id="GO:0008270">
    <property type="term" value="F:zinc ion binding"/>
    <property type="evidence" value="ECO:0007669"/>
    <property type="project" value="UniProtKB-KW"/>
</dbReference>
<evidence type="ECO:0000256" key="1">
    <source>
        <dbReference type="ARBA" id="ARBA00022723"/>
    </source>
</evidence>
<proteinExistence type="inferred from homology"/>
<dbReference type="PANTHER" id="PTHR24388">
    <property type="entry name" value="ZINC FINGER PROTEIN"/>
    <property type="match status" value="1"/>
</dbReference>
<sequence>MLFSDLYYEERENVSILPAHTYTCPYCSYTTWHASNYKRHVLKHTGERPYKCTVCQKSFNRKDNLQTHLILVHSTRKPHVCSKCKFTFLSISELENHKIDFGH</sequence>
<dbReference type="Proteomes" id="UP000054359">
    <property type="component" value="Unassembled WGS sequence"/>
</dbReference>
<evidence type="ECO:0000256" key="5">
    <source>
        <dbReference type="ARBA" id="ARBA00023242"/>
    </source>
</evidence>
<keyword evidence="10" id="KW-1185">Reference proteome</keyword>
<evidence type="ECO:0000256" key="6">
    <source>
        <dbReference type="ARBA" id="ARBA00037948"/>
    </source>
</evidence>
<keyword evidence="3 7" id="KW-0863">Zinc-finger</keyword>
<comment type="similarity">
    <text evidence="6">Belongs to the snail C2H2-type zinc-finger protein family.</text>
</comment>
<dbReference type="PROSITE" id="PS50157">
    <property type="entry name" value="ZINC_FINGER_C2H2_2"/>
    <property type="match status" value="2"/>
</dbReference>
<evidence type="ECO:0000256" key="4">
    <source>
        <dbReference type="ARBA" id="ARBA00022833"/>
    </source>
</evidence>
<keyword evidence="1" id="KW-0479">Metal-binding</keyword>
<dbReference type="AlphaFoldDB" id="A0A087T2Y2"/>
<feature type="domain" description="C2H2-type" evidence="8">
    <location>
        <begin position="50"/>
        <end position="78"/>
    </location>
</feature>
<evidence type="ECO:0000313" key="10">
    <source>
        <dbReference type="Proteomes" id="UP000054359"/>
    </source>
</evidence>
<dbReference type="PANTHER" id="PTHR24388:SF99">
    <property type="entry name" value="GASTRULA ZINC FINGER PROTEIN XLCGF52.1-LIKE ISOFORM X1-RELATED"/>
    <property type="match status" value="1"/>
</dbReference>
<dbReference type="InterPro" id="IPR013087">
    <property type="entry name" value="Znf_C2H2_type"/>
</dbReference>
<evidence type="ECO:0000313" key="9">
    <source>
        <dbReference type="EMBL" id="KFM59471.1"/>
    </source>
</evidence>
<dbReference type="PROSITE" id="PS00028">
    <property type="entry name" value="ZINC_FINGER_C2H2_1"/>
    <property type="match status" value="2"/>
</dbReference>
<dbReference type="GO" id="GO:0045893">
    <property type="term" value="P:positive regulation of DNA-templated transcription"/>
    <property type="evidence" value="ECO:0007669"/>
    <property type="project" value="UniProtKB-ARBA"/>
</dbReference>
<reference evidence="9 10" key="1">
    <citation type="submission" date="2013-11" db="EMBL/GenBank/DDBJ databases">
        <title>Genome sequencing of Stegodyphus mimosarum.</title>
        <authorList>
            <person name="Bechsgaard J."/>
        </authorList>
    </citation>
    <scope>NUCLEOTIDE SEQUENCE [LARGE SCALE GENOMIC DNA]</scope>
</reference>
<evidence type="ECO:0000256" key="7">
    <source>
        <dbReference type="PROSITE-ProRule" id="PRU00042"/>
    </source>
</evidence>
<protein>
    <submittedName>
        <fullName evidence="9">Zinc finger and BTB domain-containing protein 8B</fullName>
    </submittedName>
</protein>
<evidence type="ECO:0000256" key="2">
    <source>
        <dbReference type="ARBA" id="ARBA00022737"/>
    </source>
</evidence>
<keyword evidence="5" id="KW-0539">Nucleus</keyword>
<dbReference type="InterPro" id="IPR050527">
    <property type="entry name" value="Snail/Krueppel_Znf"/>
</dbReference>